<feature type="domain" description="Metallo-beta-lactamase" evidence="1">
    <location>
        <begin position="90"/>
        <end position="288"/>
    </location>
</feature>
<dbReference type="GO" id="GO:0070290">
    <property type="term" value="F:N-acylphosphatidylethanolamine-specific phospholipase D activity"/>
    <property type="evidence" value="ECO:0007669"/>
    <property type="project" value="InterPro"/>
</dbReference>
<name>Q0VTJ4_ALCBS</name>
<dbReference type="Proteomes" id="UP000008871">
    <property type="component" value="Chromosome"/>
</dbReference>
<reference evidence="2 3" key="1">
    <citation type="journal article" date="2006" name="Nat. Biotechnol.">
        <title>Genome sequence of the ubiquitous hydrocarbon-degrading marine bacterium Alcanivorax borkumensis.</title>
        <authorList>
            <person name="Schneiker S."/>
            <person name="Martins dos Santos V.A.P."/>
            <person name="Bartels D."/>
            <person name="Bekel T."/>
            <person name="Brecht M."/>
            <person name="Buhrmester J."/>
            <person name="Chernikova T.N."/>
            <person name="Denaro R."/>
            <person name="Ferrer M."/>
            <person name="Gertler C."/>
            <person name="Goesmann A."/>
            <person name="Golyshina O.V."/>
            <person name="Kaminski F."/>
            <person name="Khachane A.N."/>
            <person name="Lang S."/>
            <person name="Linke B."/>
            <person name="McHardy A.C."/>
            <person name="Meyer F."/>
            <person name="Nechitaylo T."/>
            <person name="Puehler A."/>
            <person name="Regenhardt D."/>
            <person name="Rupp O."/>
            <person name="Sabirova J.S."/>
            <person name="Selbitschka W."/>
            <person name="Yakimov M.M."/>
            <person name="Timmis K.N."/>
            <person name="Vorhoelter F.-J."/>
            <person name="Weidner S."/>
            <person name="Kaiser O."/>
            <person name="Golyshin P.N."/>
        </authorList>
    </citation>
    <scope>NUCLEOTIDE SEQUENCE [LARGE SCALE GENOMIC DNA]</scope>
    <source>
        <strain evidence="3">ATCC 700651 / DSM 11573 / NCIMB 13689 / SK2</strain>
    </source>
</reference>
<dbReference type="GO" id="GO:0005737">
    <property type="term" value="C:cytoplasm"/>
    <property type="evidence" value="ECO:0007669"/>
    <property type="project" value="TreeGrafter"/>
</dbReference>
<dbReference type="Pfam" id="PF12706">
    <property type="entry name" value="Lactamase_B_2"/>
    <property type="match status" value="1"/>
</dbReference>
<dbReference type="InterPro" id="IPR036866">
    <property type="entry name" value="RibonucZ/Hydroxyglut_hydro"/>
</dbReference>
<dbReference type="SUPFAM" id="SSF56281">
    <property type="entry name" value="Metallo-hydrolase/oxidoreductase"/>
    <property type="match status" value="1"/>
</dbReference>
<dbReference type="PANTHER" id="PTHR15032">
    <property type="entry name" value="N-ACYL-PHOSPHATIDYLETHANOLAMINE-HYDROLYZING PHOSPHOLIPASE D"/>
    <property type="match status" value="1"/>
</dbReference>
<dbReference type="KEGG" id="abo:ABO_0101"/>
<keyword evidence="3" id="KW-1185">Reference proteome</keyword>
<dbReference type="PIRSF" id="PIRSF038896">
    <property type="entry name" value="NAPE-PLD"/>
    <property type="match status" value="1"/>
</dbReference>
<dbReference type="EMBL" id="AM286690">
    <property type="protein sequence ID" value="CAL15549.1"/>
    <property type="molecule type" value="Genomic_DNA"/>
</dbReference>
<dbReference type="STRING" id="393595.ABO_0101"/>
<dbReference type="PANTHER" id="PTHR15032:SF4">
    <property type="entry name" value="N-ACYL-PHOSPHATIDYLETHANOLAMINE-HYDROLYZING PHOSPHOLIPASE D"/>
    <property type="match status" value="1"/>
</dbReference>
<evidence type="ECO:0000313" key="2">
    <source>
        <dbReference type="EMBL" id="CAL15549.1"/>
    </source>
</evidence>
<proteinExistence type="predicted"/>
<dbReference type="eggNOG" id="COG2220">
    <property type="taxonomic scope" value="Bacteria"/>
</dbReference>
<dbReference type="InterPro" id="IPR001279">
    <property type="entry name" value="Metallo-B-lactamas"/>
</dbReference>
<sequence>MIDRDRLAILAAEESTSPRSGKPFRNRFATPHHGLGAFLRWQWDSRGRFPAHQSFPLHRPDPEQLHKPGHRPQITWIGHATYLFQHHGWNLLTDPVFSDRCSPFSFAGPKRAVPPALTVDQLPDINAVLISHNHYDHLDKASVKQLQKRFGRDILWFVPEGIAPWLRKLGVERIIELGWWQSDYHGQVEAFCLPAQHFSGRGPNDHNQTLWCSWRLNFPDFSLYFAGDTGYAPLFNEIAKVFGPVDLALLPIGAYEPRWFMSPVHINPAEAVKIHQDIQARQSLAMHWGTFVLTDEPMDAPPKALAKALSEQHIEHVHFQVPQHGETLTIELTHE</sequence>
<dbReference type="Gene3D" id="3.60.15.10">
    <property type="entry name" value="Ribonuclease Z/Hydroxyacylglutathione hydrolase-like"/>
    <property type="match status" value="1"/>
</dbReference>
<dbReference type="GO" id="GO:0008270">
    <property type="term" value="F:zinc ion binding"/>
    <property type="evidence" value="ECO:0007669"/>
    <property type="project" value="InterPro"/>
</dbReference>
<organism evidence="2 3">
    <name type="scientific">Alcanivorax borkumensis (strain ATCC 700651 / DSM 11573 / NCIMB 13689 / SK2)</name>
    <dbReference type="NCBI Taxonomy" id="393595"/>
    <lineage>
        <taxon>Bacteria</taxon>
        <taxon>Pseudomonadati</taxon>
        <taxon>Pseudomonadota</taxon>
        <taxon>Gammaproteobacteria</taxon>
        <taxon>Oceanospirillales</taxon>
        <taxon>Alcanivoracaceae</taxon>
        <taxon>Alcanivorax</taxon>
    </lineage>
</organism>
<evidence type="ECO:0000259" key="1">
    <source>
        <dbReference type="Pfam" id="PF12706"/>
    </source>
</evidence>
<accession>Q0VTJ4</accession>
<dbReference type="AlphaFoldDB" id="Q0VTJ4"/>
<gene>
    <name evidence="2" type="ordered locus">ABO_0101</name>
</gene>
<dbReference type="OrthoDB" id="9805728at2"/>
<evidence type="ECO:0000313" key="3">
    <source>
        <dbReference type="Proteomes" id="UP000008871"/>
    </source>
</evidence>
<dbReference type="RefSeq" id="WP_011587399.1">
    <property type="nucleotide sequence ID" value="NC_008260.1"/>
</dbReference>
<dbReference type="InterPro" id="IPR024884">
    <property type="entry name" value="NAPE-PLD"/>
</dbReference>
<dbReference type="HOGENOM" id="CLU_020884_1_1_6"/>
<protein>
    <submittedName>
        <fullName evidence="2">Phospholipase</fullName>
    </submittedName>
</protein>